<dbReference type="InParanoid" id="H2YSK3"/>
<evidence type="ECO:0000313" key="2">
    <source>
        <dbReference type="Proteomes" id="UP000007875"/>
    </source>
</evidence>
<keyword evidence="2" id="KW-1185">Reference proteome</keyword>
<reference evidence="2" key="1">
    <citation type="submission" date="2003-08" db="EMBL/GenBank/DDBJ databases">
        <authorList>
            <person name="Birren B."/>
            <person name="Nusbaum C."/>
            <person name="Abebe A."/>
            <person name="Abouelleil A."/>
            <person name="Adekoya E."/>
            <person name="Ait-zahra M."/>
            <person name="Allen N."/>
            <person name="Allen T."/>
            <person name="An P."/>
            <person name="Anderson M."/>
            <person name="Anderson S."/>
            <person name="Arachchi H."/>
            <person name="Armbruster J."/>
            <person name="Bachantsang P."/>
            <person name="Baldwin J."/>
            <person name="Barry A."/>
            <person name="Bayul T."/>
            <person name="Blitshsteyn B."/>
            <person name="Bloom T."/>
            <person name="Blye J."/>
            <person name="Boguslavskiy L."/>
            <person name="Borowsky M."/>
            <person name="Boukhgalter B."/>
            <person name="Brunache A."/>
            <person name="Butler J."/>
            <person name="Calixte N."/>
            <person name="Calvo S."/>
            <person name="Camarata J."/>
            <person name="Campo K."/>
            <person name="Chang J."/>
            <person name="Cheshatsang Y."/>
            <person name="Citroen M."/>
            <person name="Collymore A."/>
            <person name="Considine T."/>
            <person name="Cook A."/>
            <person name="Cooke P."/>
            <person name="Corum B."/>
            <person name="Cuomo C."/>
            <person name="David R."/>
            <person name="Dawoe T."/>
            <person name="Degray S."/>
            <person name="Dodge S."/>
            <person name="Dooley K."/>
            <person name="Dorje P."/>
            <person name="Dorjee K."/>
            <person name="Dorris L."/>
            <person name="Duffey N."/>
            <person name="Dupes A."/>
            <person name="Elkins T."/>
            <person name="Engels R."/>
            <person name="Erickson J."/>
            <person name="Farina A."/>
            <person name="Faro S."/>
            <person name="Ferreira P."/>
            <person name="Fischer H."/>
            <person name="Fitzgerald M."/>
            <person name="Foley K."/>
            <person name="Gage D."/>
            <person name="Galagan J."/>
            <person name="Gearin G."/>
            <person name="Gnerre S."/>
            <person name="Gnirke A."/>
            <person name="Goyette A."/>
            <person name="Graham J."/>
            <person name="Grandbois E."/>
            <person name="Gyaltsen K."/>
            <person name="Hafez N."/>
            <person name="Hagopian D."/>
            <person name="Hagos B."/>
            <person name="Hall J."/>
            <person name="Hatcher B."/>
            <person name="Heller A."/>
            <person name="Higgins H."/>
            <person name="Honan T."/>
            <person name="Horn A."/>
            <person name="Houde N."/>
            <person name="Hughes L."/>
            <person name="Hulme W."/>
            <person name="Husby E."/>
            <person name="Iliev I."/>
            <person name="Jaffe D."/>
            <person name="Jones C."/>
            <person name="Kamal M."/>
            <person name="Kamat A."/>
            <person name="Kamvysselis M."/>
            <person name="Karlsson E."/>
            <person name="Kells C."/>
            <person name="Kieu A."/>
            <person name="Kisner P."/>
            <person name="Kodira C."/>
            <person name="Kulbokas E."/>
            <person name="Labutti K."/>
            <person name="Lama D."/>
            <person name="Landers T."/>
            <person name="Leger J."/>
            <person name="Levine S."/>
            <person name="Lewis D."/>
            <person name="Lewis T."/>
            <person name="Lindblad-toh K."/>
            <person name="Liu X."/>
            <person name="Lokyitsang T."/>
            <person name="Lokyitsang Y."/>
            <person name="Lucien O."/>
            <person name="Lui A."/>
            <person name="Ma L.J."/>
            <person name="Mabbitt R."/>
            <person name="Macdonald J."/>
            <person name="Maclean C."/>
            <person name="Major J."/>
            <person name="Manning J."/>
            <person name="Marabella R."/>
            <person name="Maru K."/>
            <person name="Matthews C."/>
            <person name="Mauceli E."/>
            <person name="Mccarthy M."/>
            <person name="Mcdonough S."/>
            <person name="Mcghee T."/>
            <person name="Meldrim J."/>
            <person name="Meneus L."/>
            <person name="Mesirov J."/>
            <person name="Mihalev A."/>
            <person name="Mihova T."/>
            <person name="Mikkelsen T."/>
            <person name="Mlenga V."/>
            <person name="Moru K."/>
            <person name="Mozes J."/>
            <person name="Mulrain L."/>
            <person name="Munson G."/>
            <person name="Naylor J."/>
            <person name="Newes C."/>
            <person name="Nguyen C."/>
            <person name="Nguyen N."/>
            <person name="Nguyen T."/>
            <person name="Nicol R."/>
            <person name="Nielsen C."/>
            <person name="Nizzari M."/>
            <person name="Norbu C."/>
            <person name="Norbu N."/>
            <person name="O'donnell P."/>
            <person name="Okoawo O."/>
            <person name="O'leary S."/>
            <person name="Omotosho B."/>
            <person name="O'neill K."/>
            <person name="Osman S."/>
            <person name="Parker S."/>
            <person name="Perrin D."/>
            <person name="Phunkhang P."/>
            <person name="Piqani B."/>
            <person name="Purcell S."/>
            <person name="Rachupka T."/>
            <person name="Ramasamy U."/>
            <person name="Rameau R."/>
            <person name="Ray V."/>
            <person name="Raymond C."/>
            <person name="Retta R."/>
            <person name="Richardson S."/>
            <person name="Rise C."/>
            <person name="Rodriguez J."/>
            <person name="Rogers J."/>
            <person name="Rogov P."/>
            <person name="Rutman M."/>
            <person name="Schupbach R."/>
            <person name="Seaman C."/>
            <person name="Settipalli S."/>
            <person name="Sharpe T."/>
            <person name="Sheridan J."/>
            <person name="Sherpa N."/>
            <person name="Shi J."/>
            <person name="Smirnov S."/>
            <person name="Smith C."/>
            <person name="Sougnez C."/>
            <person name="Spencer B."/>
            <person name="Stalker J."/>
            <person name="Stange-thomann N."/>
            <person name="Stavropoulos S."/>
            <person name="Stetson K."/>
            <person name="Stone C."/>
            <person name="Stone S."/>
            <person name="Stubbs M."/>
            <person name="Talamas J."/>
            <person name="Tchuinga P."/>
            <person name="Tenzing P."/>
            <person name="Tesfaye S."/>
            <person name="Theodore J."/>
            <person name="Thoulutsang Y."/>
            <person name="Topham K."/>
            <person name="Towey S."/>
            <person name="Tsamla T."/>
            <person name="Tsomo N."/>
            <person name="Vallee D."/>
            <person name="Vassiliev H."/>
            <person name="Venkataraman V."/>
            <person name="Vinson J."/>
            <person name="Vo A."/>
            <person name="Wade C."/>
            <person name="Wang S."/>
            <person name="Wangchuk T."/>
            <person name="Wangdi T."/>
            <person name="Whittaker C."/>
            <person name="Wilkinson J."/>
            <person name="Wu Y."/>
            <person name="Wyman D."/>
            <person name="Yadav S."/>
            <person name="Yang S."/>
            <person name="Yang X."/>
            <person name="Yeager S."/>
            <person name="Yee E."/>
            <person name="Young G."/>
            <person name="Zainoun J."/>
            <person name="Zembeck L."/>
            <person name="Zimmer A."/>
            <person name="Zody M."/>
            <person name="Lander E."/>
        </authorList>
    </citation>
    <scope>NUCLEOTIDE SEQUENCE [LARGE SCALE GENOMIC DNA]</scope>
</reference>
<dbReference type="HOGENOM" id="CLU_1911325_0_0_1"/>
<accession>H2YSK3</accession>
<dbReference type="Proteomes" id="UP000007875">
    <property type="component" value="Unassembled WGS sequence"/>
</dbReference>
<reference evidence="1" key="3">
    <citation type="submission" date="2025-09" db="UniProtKB">
        <authorList>
            <consortium name="Ensembl"/>
        </authorList>
    </citation>
    <scope>IDENTIFICATION</scope>
</reference>
<dbReference type="AlphaFoldDB" id="H2YSK3"/>
<sequence>NRDFNRNFFHHHRRNFGHRRLHHHFVHNYLFHSHLDRRTFYHRRHHLHIRRRHPHIPPPPPPLREVASFTVILLPMNSVSFRLLIALTAESSSSKVTNAKPRGRPVSRSFIIATSATSPYALNSDRISSSLAS</sequence>
<evidence type="ECO:0000313" key="1">
    <source>
        <dbReference type="Ensembl" id="ENSCSAVP00000008313.1"/>
    </source>
</evidence>
<dbReference type="Ensembl" id="ENSCSAVT00000008421.1">
    <property type="protein sequence ID" value="ENSCSAVP00000008313.1"/>
    <property type="gene ID" value="ENSCSAVG00000004944.1"/>
</dbReference>
<dbReference type="GeneTree" id="ENSGT00390000010598"/>
<reference evidence="1" key="2">
    <citation type="submission" date="2025-08" db="UniProtKB">
        <authorList>
            <consortium name="Ensembl"/>
        </authorList>
    </citation>
    <scope>IDENTIFICATION</scope>
</reference>
<proteinExistence type="predicted"/>
<organism evidence="1 2">
    <name type="scientific">Ciona savignyi</name>
    <name type="common">Pacific transparent sea squirt</name>
    <dbReference type="NCBI Taxonomy" id="51511"/>
    <lineage>
        <taxon>Eukaryota</taxon>
        <taxon>Metazoa</taxon>
        <taxon>Chordata</taxon>
        <taxon>Tunicata</taxon>
        <taxon>Ascidiacea</taxon>
        <taxon>Phlebobranchia</taxon>
        <taxon>Cionidae</taxon>
        <taxon>Ciona</taxon>
    </lineage>
</organism>
<protein>
    <submittedName>
        <fullName evidence="1">Uncharacterized protein</fullName>
    </submittedName>
</protein>
<name>H2YSK3_CIOSA</name>